<gene>
    <name evidence="10" type="ORF">AMSG_05876</name>
</gene>
<feature type="region of interest" description="Disordered" evidence="7">
    <location>
        <begin position="121"/>
        <end position="242"/>
    </location>
</feature>
<dbReference type="OrthoDB" id="1000220at2759"/>
<evidence type="ECO:0000259" key="8">
    <source>
        <dbReference type="PROSITE" id="PS50178"/>
    </source>
</evidence>
<dbReference type="PROSITE" id="PS50178">
    <property type="entry name" value="ZF_FYVE"/>
    <property type="match status" value="1"/>
</dbReference>
<dbReference type="InterPro" id="IPR037213">
    <property type="entry name" value="Run_dom_sf"/>
</dbReference>
<dbReference type="InterPro" id="IPR000306">
    <property type="entry name" value="Znf_FYVE"/>
</dbReference>
<feature type="coiled-coil region" evidence="6">
    <location>
        <begin position="649"/>
        <end position="876"/>
    </location>
</feature>
<dbReference type="OMA" id="THCKQCK"/>
<dbReference type="SUPFAM" id="SSF57903">
    <property type="entry name" value="FYVE/PHD zinc finger"/>
    <property type="match status" value="1"/>
</dbReference>
<keyword evidence="4 6" id="KW-0175">Coiled coil</keyword>
<feature type="region of interest" description="Disordered" evidence="7">
    <location>
        <begin position="423"/>
        <end position="468"/>
    </location>
</feature>
<feature type="domain" description="RUN" evidence="9">
    <location>
        <begin position="268"/>
        <end position="404"/>
    </location>
</feature>
<dbReference type="RefSeq" id="XP_013757263.1">
    <property type="nucleotide sequence ID" value="XM_013901809.1"/>
</dbReference>
<dbReference type="PANTHER" id="PTHR45956:SF6">
    <property type="entry name" value="RUN DOMAIN-CONTAINING PROTEIN"/>
    <property type="match status" value="1"/>
</dbReference>
<evidence type="ECO:0000259" key="9">
    <source>
        <dbReference type="PROSITE" id="PS50826"/>
    </source>
</evidence>
<proteinExistence type="predicted"/>
<protein>
    <recommendedName>
        <fullName evidence="12">FYVE-type domain-containing protein</fullName>
    </recommendedName>
</protein>
<feature type="region of interest" description="Disordered" evidence="7">
    <location>
        <begin position="84"/>
        <end position="103"/>
    </location>
</feature>
<keyword evidence="1" id="KW-0479">Metal-binding</keyword>
<feature type="coiled-coil region" evidence="6">
    <location>
        <begin position="490"/>
        <end position="517"/>
    </location>
</feature>
<dbReference type="InterPro" id="IPR013083">
    <property type="entry name" value="Znf_RING/FYVE/PHD"/>
</dbReference>
<dbReference type="SMART" id="SM00064">
    <property type="entry name" value="FYVE"/>
    <property type="match status" value="1"/>
</dbReference>
<dbReference type="STRING" id="461836.A0A0L0DCQ8"/>
<dbReference type="PANTHER" id="PTHR45956">
    <property type="entry name" value="RUN AND FYVE DOMAIN-CONTAINING PROTEIN 2-LIKE PROTEIN"/>
    <property type="match status" value="1"/>
</dbReference>
<evidence type="ECO:0000313" key="11">
    <source>
        <dbReference type="Proteomes" id="UP000054408"/>
    </source>
</evidence>
<sequence>MAAAAIRKRSSHMRPMARSRAPPDPKLEAHRKRRAVEVKVFALRREMRARGEPEAEIEAAIAHFRAKLAAEFAEKEKAAVEAEIERERKAKEEAEELQTEAAERERVAALRKAIFEKRKAKKAAALAAAARGSAASASPSRSRSRSRSRERNHKTPPHSRSSRSSQRSRRSRRRRRSPSYSYSASGSASASYPYSYSGSASGSYSGSGSGSGSGKRTRSRKSKGKGRSIKRSASAKRTTRAADSAQLADEVALAATALVESSVDGTIFDYSPELKFLCKVVEDALAFGLAGKARLFGSNRRHFWYMLDETGRKAGGALKDAAVAAAGEPSVRSPAGKGRVWIRNALAGKQLAIFLHALWIEHHMDMYDFYDSFALAVNRDLAEAILEALVPLASVDFELVASNVSLDDSWEPLVEVPKWRRRAATVDARPPTRPARAAPDEPSAEASHPPPQTPFRKRSASAVDPGDWKTKHERLRAKMDVLQSMHAADYAHLQDRYKSLQRDFDEACLELAQLRQALRDKRPAPLAASDVSGERTAASALQTELDNAVAAAAAREAELVAALEAKSAELDAARAAHAELAANDAKARNKNEQMQIVLRETKAQLQKLAEDHHALSSLHSHLGTIHRKTLAELAEAQSAGPTPEVANRLAALESQLDDARAAAAAATAERDSAHAEHVELILAHEEAQREIEALKRAAEAGTAAAAASRAAAMARAEAEKTAAARIAQLEEAVAAGEAAAAAAAAERDALVTRLASLEAEMQCAAEASRSALELQSQSRMEAEAQAREATAKLQKTASALAACEAKASTRASQIDELQRARSAAEESAAQASEEAAVAHEAAQAMTQSVSDLVTLNTELEGQVSMLTAQVADLEQRWTVAGKNEKEASACCGCGDDFTFFNRKHHCRRCGLIFCNDCTLHRATLKAACKPVRVCTHCHAAVRIDTGDANGDPIVATDLSPSPSPRAQP</sequence>
<dbReference type="CDD" id="cd21372">
    <property type="entry name" value="cwf21_CWC21-like"/>
    <property type="match status" value="1"/>
</dbReference>
<dbReference type="InterPro" id="IPR011011">
    <property type="entry name" value="Znf_FYVE_PHD"/>
</dbReference>
<reference evidence="10 11" key="1">
    <citation type="submission" date="2010-05" db="EMBL/GenBank/DDBJ databases">
        <title>The Genome Sequence of Thecamonas trahens ATCC 50062.</title>
        <authorList>
            <consortium name="The Broad Institute Genome Sequencing Platform"/>
            <person name="Russ C."/>
            <person name="Cuomo C."/>
            <person name="Shea T."/>
            <person name="Young S.K."/>
            <person name="Zeng Q."/>
            <person name="Koehrsen M."/>
            <person name="Haas B."/>
            <person name="Borodovsky M."/>
            <person name="Guigo R."/>
            <person name="Alvarado L."/>
            <person name="Berlin A."/>
            <person name="Bochicchio J."/>
            <person name="Borenstein D."/>
            <person name="Chapman S."/>
            <person name="Chen Z."/>
            <person name="Freedman E."/>
            <person name="Gellesch M."/>
            <person name="Goldberg J."/>
            <person name="Griggs A."/>
            <person name="Gujja S."/>
            <person name="Heilman E."/>
            <person name="Heiman D."/>
            <person name="Hepburn T."/>
            <person name="Howarth C."/>
            <person name="Jen D."/>
            <person name="Larson L."/>
            <person name="Mehta T."/>
            <person name="Park D."/>
            <person name="Pearson M."/>
            <person name="Roberts A."/>
            <person name="Saif S."/>
            <person name="Shenoy N."/>
            <person name="Sisk P."/>
            <person name="Stolte C."/>
            <person name="Sykes S."/>
            <person name="Thomson T."/>
            <person name="Walk T."/>
            <person name="White J."/>
            <person name="Yandava C."/>
            <person name="Burger G."/>
            <person name="Gray M.W."/>
            <person name="Holland P.W.H."/>
            <person name="King N."/>
            <person name="Lang F.B.F."/>
            <person name="Roger A.J."/>
            <person name="Ruiz-Trillo I."/>
            <person name="Lander E."/>
            <person name="Nusbaum C."/>
        </authorList>
    </citation>
    <scope>NUCLEOTIDE SEQUENCE [LARGE SCALE GENOMIC DNA]</scope>
    <source>
        <strain evidence="10 11">ATCC 50062</strain>
    </source>
</reference>
<dbReference type="Pfam" id="PF01363">
    <property type="entry name" value="FYVE"/>
    <property type="match status" value="1"/>
</dbReference>
<dbReference type="Proteomes" id="UP000054408">
    <property type="component" value="Unassembled WGS sequence"/>
</dbReference>
<keyword evidence="3" id="KW-0862">Zinc</keyword>
<dbReference type="Gene3D" id="3.30.40.10">
    <property type="entry name" value="Zinc/RING finger domain, C3HC4 (zinc finger)"/>
    <property type="match status" value="1"/>
</dbReference>
<accession>A0A0L0DCQ8</accession>
<dbReference type="Pfam" id="PF02759">
    <property type="entry name" value="RUN"/>
    <property type="match status" value="1"/>
</dbReference>
<feature type="domain" description="FYVE-type" evidence="8">
    <location>
        <begin position="884"/>
        <end position="942"/>
    </location>
</feature>
<feature type="compositionally biased region" description="Low complexity" evidence="7">
    <location>
        <begin position="123"/>
        <end position="141"/>
    </location>
</feature>
<dbReference type="Pfam" id="PF08312">
    <property type="entry name" value="cwf21"/>
    <property type="match status" value="1"/>
</dbReference>
<evidence type="ECO:0000256" key="7">
    <source>
        <dbReference type="SAM" id="MobiDB-lite"/>
    </source>
</evidence>
<dbReference type="InterPro" id="IPR017455">
    <property type="entry name" value="Znf_FYVE-rel"/>
</dbReference>
<feature type="compositionally biased region" description="Basic residues" evidence="7">
    <location>
        <begin position="1"/>
        <end position="17"/>
    </location>
</feature>
<evidence type="ECO:0000256" key="4">
    <source>
        <dbReference type="ARBA" id="ARBA00023054"/>
    </source>
</evidence>
<dbReference type="GO" id="GO:0008270">
    <property type="term" value="F:zinc ion binding"/>
    <property type="evidence" value="ECO:0007669"/>
    <property type="project" value="UniProtKB-KW"/>
</dbReference>
<feature type="coiled-coil region" evidence="6">
    <location>
        <begin position="563"/>
        <end position="618"/>
    </location>
</feature>
<dbReference type="CDD" id="cd17671">
    <property type="entry name" value="RUN"/>
    <property type="match status" value="1"/>
</dbReference>
<dbReference type="AlphaFoldDB" id="A0A0L0DCQ8"/>
<evidence type="ECO:0000256" key="5">
    <source>
        <dbReference type="PROSITE-ProRule" id="PRU00091"/>
    </source>
</evidence>
<dbReference type="SMART" id="SM01115">
    <property type="entry name" value="cwf21"/>
    <property type="match status" value="1"/>
</dbReference>
<organism evidence="10 11">
    <name type="scientific">Thecamonas trahens ATCC 50062</name>
    <dbReference type="NCBI Taxonomy" id="461836"/>
    <lineage>
        <taxon>Eukaryota</taxon>
        <taxon>Apusozoa</taxon>
        <taxon>Apusomonadida</taxon>
        <taxon>Apusomonadidae</taxon>
        <taxon>Thecamonas</taxon>
    </lineage>
</organism>
<dbReference type="InterPro" id="IPR047335">
    <property type="entry name" value="RUFY1-3"/>
</dbReference>
<feature type="compositionally biased region" description="Basic residues" evidence="7">
    <location>
        <begin position="142"/>
        <end position="177"/>
    </location>
</feature>
<dbReference type="eggNOG" id="KOG4381">
    <property type="taxonomic scope" value="Eukaryota"/>
</dbReference>
<name>A0A0L0DCQ8_THETB</name>
<evidence type="ECO:0000313" key="10">
    <source>
        <dbReference type="EMBL" id="KNC50104.1"/>
    </source>
</evidence>
<dbReference type="Gene3D" id="1.20.58.900">
    <property type="match status" value="1"/>
</dbReference>
<evidence type="ECO:0008006" key="12">
    <source>
        <dbReference type="Google" id="ProtNLM"/>
    </source>
</evidence>
<feature type="compositionally biased region" description="Low complexity" evidence="7">
    <location>
        <begin position="425"/>
        <end position="437"/>
    </location>
</feature>
<feature type="compositionally biased region" description="Basic residues" evidence="7">
    <location>
        <begin position="215"/>
        <end position="239"/>
    </location>
</feature>
<dbReference type="SUPFAM" id="SSF140741">
    <property type="entry name" value="RUN domain-like"/>
    <property type="match status" value="1"/>
</dbReference>
<dbReference type="GO" id="GO:0005634">
    <property type="term" value="C:nucleus"/>
    <property type="evidence" value="ECO:0007669"/>
    <property type="project" value="UniProtKB-ARBA"/>
</dbReference>
<feature type="compositionally biased region" description="Low complexity" evidence="7">
    <location>
        <begin position="178"/>
        <end position="204"/>
    </location>
</feature>
<dbReference type="PROSITE" id="PS50826">
    <property type="entry name" value="RUN"/>
    <property type="match status" value="1"/>
</dbReference>
<keyword evidence="2 5" id="KW-0863">Zinc-finger</keyword>
<evidence type="ECO:0000256" key="6">
    <source>
        <dbReference type="SAM" id="Coils"/>
    </source>
</evidence>
<dbReference type="InterPro" id="IPR013170">
    <property type="entry name" value="mRNA_splic_Cwf21_dom"/>
</dbReference>
<evidence type="ECO:0000256" key="1">
    <source>
        <dbReference type="ARBA" id="ARBA00022723"/>
    </source>
</evidence>
<feature type="region of interest" description="Disordered" evidence="7">
    <location>
        <begin position="1"/>
        <end position="31"/>
    </location>
</feature>
<dbReference type="EMBL" id="GL349459">
    <property type="protein sequence ID" value="KNC50104.1"/>
    <property type="molecule type" value="Genomic_DNA"/>
</dbReference>
<evidence type="ECO:0000256" key="3">
    <source>
        <dbReference type="ARBA" id="ARBA00022833"/>
    </source>
</evidence>
<keyword evidence="11" id="KW-1185">Reference proteome</keyword>
<evidence type="ECO:0000256" key="2">
    <source>
        <dbReference type="ARBA" id="ARBA00022771"/>
    </source>
</evidence>
<dbReference type="eggNOG" id="KOG1818">
    <property type="taxonomic scope" value="Eukaryota"/>
</dbReference>
<dbReference type="InterPro" id="IPR004012">
    <property type="entry name" value="Run_dom"/>
</dbReference>
<dbReference type="GeneID" id="25565184"/>